<comment type="caution">
    <text evidence="2">The sequence shown here is derived from an EMBL/GenBank/DDBJ whole genome shotgun (WGS) entry which is preliminary data.</text>
</comment>
<evidence type="ECO:0000256" key="1">
    <source>
        <dbReference type="SAM" id="Phobius"/>
    </source>
</evidence>
<reference evidence="2" key="1">
    <citation type="journal article" date="2018" name="Int. J. Syst. Evol. Microbiol.">
        <title>Neptunicella marina gen. nov., sp. nov., isolated from surface seawater.</title>
        <authorList>
            <person name="Liu X."/>
            <person name="Lai Q."/>
            <person name="Du Y."/>
            <person name="Zhang X."/>
            <person name="Liu Z."/>
            <person name="Sun F."/>
            <person name="Shao Z."/>
        </authorList>
    </citation>
    <scope>NUCLEOTIDE SEQUENCE</scope>
    <source>
        <strain evidence="2">S27-2</strain>
    </source>
</reference>
<dbReference type="Proteomes" id="UP000601768">
    <property type="component" value="Unassembled WGS sequence"/>
</dbReference>
<feature type="transmembrane region" description="Helical" evidence="1">
    <location>
        <begin position="12"/>
        <end position="36"/>
    </location>
</feature>
<protein>
    <submittedName>
        <fullName evidence="2">PepSY domain-containing protein</fullName>
    </submittedName>
</protein>
<feature type="transmembrane region" description="Helical" evidence="1">
    <location>
        <begin position="322"/>
        <end position="346"/>
    </location>
</feature>
<dbReference type="AlphaFoldDB" id="A0A8J6LVA4"/>
<keyword evidence="1" id="KW-1133">Transmembrane helix</keyword>
<feature type="transmembrane region" description="Helical" evidence="1">
    <location>
        <begin position="137"/>
        <end position="158"/>
    </location>
</feature>
<dbReference type="PANTHER" id="PTHR34219:SF3">
    <property type="entry name" value="BLL7967 PROTEIN"/>
    <property type="match status" value="1"/>
</dbReference>
<name>A0A8J6LVA4_9ALTE</name>
<dbReference type="EMBL" id="JACNEP010000001">
    <property type="protein sequence ID" value="MBC3764469.1"/>
    <property type="molecule type" value="Genomic_DNA"/>
</dbReference>
<dbReference type="RefSeq" id="WP_186504941.1">
    <property type="nucleotide sequence ID" value="NZ_JACNEP010000001.1"/>
</dbReference>
<proteinExistence type="predicted"/>
<keyword evidence="1" id="KW-0472">Membrane</keyword>
<evidence type="ECO:0000313" key="3">
    <source>
        <dbReference type="Proteomes" id="UP000601768"/>
    </source>
</evidence>
<dbReference type="PANTHER" id="PTHR34219">
    <property type="entry name" value="IRON-REGULATED INNER MEMBRANE PROTEIN-RELATED"/>
    <property type="match status" value="1"/>
</dbReference>
<reference evidence="2" key="2">
    <citation type="submission" date="2020-08" db="EMBL/GenBank/DDBJ databases">
        <authorList>
            <person name="Lai Q."/>
        </authorList>
    </citation>
    <scope>NUCLEOTIDE SEQUENCE</scope>
    <source>
        <strain evidence="2">S27-2</strain>
    </source>
</reference>
<evidence type="ECO:0000313" key="2">
    <source>
        <dbReference type="EMBL" id="MBC3764469.1"/>
    </source>
</evidence>
<keyword evidence="1" id="KW-0812">Transmembrane</keyword>
<accession>A0A8J6LVA4</accession>
<sequence length="351" mass="40618">MKRSEFFRLRFWHRWLGLIAILPLITAALTGTLLVYKKPLIRLLVTHNAQLPADFSQQGLLTQIDQIETILHQRGAIRAKAPNEQEPYWTITSKNQQHLLLSIDNLTPYQSNLWLLDSYAFVHHLHTKLLLEKTGQWILLVSGSFALVLLISGCVLWWPGRKGFRWKFVKPWPFKLRMVLQFHRHSGVVVFPVLFIITLTGSIMLWQKQVKPLLNPLAMQQLTAEHNAKPVKKSASDALALAQQQIPDGALTYIRFAKGDNGFYRFRFRLPDEWHSNGRTSVNVYAKSNRINVTARSDEVTWQYNLINQLYPLHSGYGINDWYQLFIMFAGLGLAWLSLTGLLSYARQKMR</sequence>
<organism evidence="2 3">
    <name type="scientific">Neptunicella marina</name>
    <dbReference type="NCBI Taxonomy" id="2125989"/>
    <lineage>
        <taxon>Bacteria</taxon>
        <taxon>Pseudomonadati</taxon>
        <taxon>Pseudomonadota</taxon>
        <taxon>Gammaproteobacteria</taxon>
        <taxon>Alteromonadales</taxon>
        <taxon>Alteromonadaceae</taxon>
        <taxon>Neptunicella</taxon>
    </lineage>
</organism>
<keyword evidence="3" id="KW-1185">Reference proteome</keyword>
<gene>
    <name evidence="2" type="ORF">H8B19_01165</name>
</gene>
<dbReference type="InterPro" id="IPR005625">
    <property type="entry name" value="PepSY-ass_TM"/>
</dbReference>
<feature type="transmembrane region" description="Helical" evidence="1">
    <location>
        <begin position="187"/>
        <end position="206"/>
    </location>
</feature>
<dbReference type="Pfam" id="PF03929">
    <property type="entry name" value="PepSY_TM"/>
    <property type="match status" value="1"/>
</dbReference>